<keyword evidence="2" id="KW-0472">Membrane</keyword>
<accession>A0AA37W7D6</accession>
<comment type="caution">
    <text evidence="3">The sequence shown here is derived from an EMBL/GenBank/DDBJ whole genome shotgun (WGS) entry which is preliminary data.</text>
</comment>
<dbReference type="AlphaFoldDB" id="A0AA37W7D6"/>
<keyword evidence="1" id="KW-0175">Coiled coil</keyword>
<dbReference type="RefSeq" id="WP_284380821.1">
    <property type="nucleotide sequence ID" value="NZ_BSNM01000011.1"/>
</dbReference>
<evidence type="ECO:0000313" key="3">
    <source>
        <dbReference type="EMBL" id="GLQ31273.1"/>
    </source>
</evidence>
<keyword evidence="4" id="KW-1185">Reference proteome</keyword>
<dbReference type="Proteomes" id="UP001161389">
    <property type="component" value="Unassembled WGS sequence"/>
</dbReference>
<reference evidence="3" key="2">
    <citation type="submission" date="2023-01" db="EMBL/GenBank/DDBJ databases">
        <title>Draft genome sequence of Litoribrevibacter albus strain NBRC 110071.</title>
        <authorList>
            <person name="Sun Q."/>
            <person name="Mori K."/>
        </authorList>
    </citation>
    <scope>NUCLEOTIDE SEQUENCE</scope>
    <source>
        <strain evidence="3">NBRC 110071</strain>
    </source>
</reference>
<name>A0AA37W7D6_9GAMM</name>
<dbReference type="EMBL" id="BSNM01000011">
    <property type="protein sequence ID" value="GLQ31273.1"/>
    <property type="molecule type" value="Genomic_DNA"/>
</dbReference>
<evidence type="ECO:0000256" key="2">
    <source>
        <dbReference type="SAM" id="Phobius"/>
    </source>
</evidence>
<protein>
    <submittedName>
        <fullName evidence="3">Uncharacterized protein</fullName>
    </submittedName>
</protein>
<feature type="transmembrane region" description="Helical" evidence="2">
    <location>
        <begin position="6"/>
        <end position="24"/>
    </location>
</feature>
<keyword evidence="2" id="KW-0812">Transmembrane</keyword>
<feature type="coiled-coil region" evidence="1">
    <location>
        <begin position="45"/>
        <end position="79"/>
    </location>
</feature>
<sequence>MEIAISLFLGVVFVVSGLLFWRFWQLSNRQEQLIARLQVAYQKRIEELQSTLKTKQIDVDSLTNALKEKQLDINSLTEAVDLSTKTIENIHRSISDTSFNWIEAVRPVEKPAQVIRKAHNITAREVYGSIRKVNRLVSDLSKLPQSRSDKKKND</sequence>
<evidence type="ECO:0000256" key="1">
    <source>
        <dbReference type="SAM" id="Coils"/>
    </source>
</evidence>
<reference evidence="3" key="1">
    <citation type="journal article" date="2014" name="Int. J. Syst. Evol. Microbiol.">
        <title>Complete genome sequence of Corynebacterium casei LMG S-19264T (=DSM 44701T), isolated from a smear-ripened cheese.</title>
        <authorList>
            <consortium name="US DOE Joint Genome Institute (JGI-PGF)"/>
            <person name="Walter F."/>
            <person name="Albersmeier A."/>
            <person name="Kalinowski J."/>
            <person name="Ruckert C."/>
        </authorList>
    </citation>
    <scope>NUCLEOTIDE SEQUENCE</scope>
    <source>
        <strain evidence="3">NBRC 110071</strain>
    </source>
</reference>
<proteinExistence type="predicted"/>
<keyword evidence="2" id="KW-1133">Transmembrane helix</keyword>
<evidence type="ECO:0000313" key="4">
    <source>
        <dbReference type="Proteomes" id="UP001161389"/>
    </source>
</evidence>
<gene>
    <name evidence="3" type="ORF">GCM10007876_17520</name>
</gene>
<organism evidence="3 4">
    <name type="scientific">Litoribrevibacter albus</name>
    <dbReference type="NCBI Taxonomy" id="1473156"/>
    <lineage>
        <taxon>Bacteria</taxon>
        <taxon>Pseudomonadati</taxon>
        <taxon>Pseudomonadota</taxon>
        <taxon>Gammaproteobacteria</taxon>
        <taxon>Oceanospirillales</taxon>
        <taxon>Oceanospirillaceae</taxon>
        <taxon>Litoribrevibacter</taxon>
    </lineage>
</organism>